<name>A0A251T093_HELAN</name>
<dbReference type="OMA" id="EKVCPFH"/>
<dbReference type="PANTHER" id="PTHR33476">
    <property type="entry name" value="EMB|CAB62613.1"/>
    <property type="match status" value="1"/>
</dbReference>
<feature type="compositionally biased region" description="Basic and acidic residues" evidence="2">
    <location>
        <begin position="343"/>
        <end position="357"/>
    </location>
</feature>
<feature type="coiled-coil region" evidence="1">
    <location>
        <begin position="229"/>
        <end position="256"/>
    </location>
</feature>
<feature type="region of interest" description="Disordered" evidence="2">
    <location>
        <begin position="340"/>
        <end position="364"/>
    </location>
</feature>
<dbReference type="PANTHER" id="PTHR33476:SF26">
    <property type="match status" value="1"/>
</dbReference>
<proteinExistence type="predicted"/>
<feature type="region of interest" description="Disordered" evidence="2">
    <location>
        <begin position="396"/>
        <end position="430"/>
    </location>
</feature>
<evidence type="ECO:0000256" key="2">
    <source>
        <dbReference type="SAM" id="MobiDB-lite"/>
    </source>
</evidence>
<gene>
    <name evidence="3" type="ORF">HannXRQ_Chr12g0363081</name>
</gene>
<dbReference type="Proteomes" id="UP000215914">
    <property type="component" value="Chromosome 12"/>
</dbReference>
<organism evidence="3 4">
    <name type="scientific">Helianthus annuus</name>
    <name type="common">Common sunflower</name>
    <dbReference type="NCBI Taxonomy" id="4232"/>
    <lineage>
        <taxon>Eukaryota</taxon>
        <taxon>Viridiplantae</taxon>
        <taxon>Streptophyta</taxon>
        <taxon>Embryophyta</taxon>
        <taxon>Tracheophyta</taxon>
        <taxon>Spermatophyta</taxon>
        <taxon>Magnoliopsida</taxon>
        <taxon>eudicotyledons</taxon>
        <taxon>Gunneridae</taxon>
        <taxon>Pentapetalae</taxon>
        <taxon>asterids</taxon>
        <taxon>campanulids</taxon>
        <taxon>Asterales</taxon>
        <taxon>Asteraceae</taxon>
        <taxon>Asteroideae</taxon>
        <taxon>Heliantheae alliance</taxon>
        <taxon>Heliantheae</taxon>
        <taxon>Helianthus</taxon>
    </lineage>
</organism>
<keyword evidence="4" id="KW-1185">Reference proteome</keyword>
<keyword evidence="1" id="KW-0175">Coiled coil</keyword>
<dbReference type="GO" id="GO:0008356">
    <property type="term" value="P:asymmetric cell division"/>
    <property type="evidence" value="ECO:0007669"/>
    <property type="project" value="InterPro"/>
</dbReference>
<evidence type="ECO:0000256" key="1">
    <source>
        <dbReference type="SAM" id="Coils"/>
    </source>
</evidence>
<evidence type="ECO:0000313" key="3">
    <source>
        <dbReference type="EMBL" id="OTG04508.1"/>
    </source>
</evidence>
<dbReference type="EMBL" id="CM007901">
    <property type="protein sequence ID" value="OTG04508.1"/>
    <property type="molecule type" value="Genomic_DNA"/>
</dbReference>
<dbReference type="AlphaFoldDB" id="A0A251T093"/>
<dbReference type="InterPro" id="IPR040348">
    <property type="entry name" value="POLAR-like"/>
</dbReference>
<protein>
    <submittedName>
        <fullName evidence="3">Uncharacterized protein</fullName>
    </submittedName>
</protein>
<dbReference type="InParanoid" id="A0A251T093"/>
<sequence>MHRVRVAYRRHSYRRLEPRYAHMDMEFWVVAAATGAGYVAKHWQNLTGEKDGSSKPSPVLSPRVQRDARQLFDKIPNSVFPLPKLPTSCLLDGDVSSVAEEHNKEEFNGRYEWFDFDSSRHHLHERRTKNSNRKSFSSLRPLVVTSNSRDYQRKQMTQVDDVKDQKIVFMEENEVPIEAEFFEPTGSVKLPRRPEQMHVKRFEPKDLHSQDNDMVPLFLGVTIGILSTIVSNQREIEHLNELLEQAENMVKDLHSKLEMKDGFDTANEHATESDVPANYSPEAKNFELTSDIEAELEAELERLEENMQRPCSVPENDSDFEADIVRGDLNLDTLTWQLDSQSESDHDDKWVKSESTGKPDFTPNYTVSPLDLRLRLHEVIELELRARIEELEAVLEGKSGQTYPDSPEPEEDNSFWDFDHTRIESSSSTP</sequence>
<accession>A0A251T093</accession>
<evidence type="ECO:0000313" key="4">
    <source>
        <dbReference type="Proteomes" id="UP000215914"/>
    </source>
</evidence>
<reference evidence="4" key="1">
    <citation type="journal article" date="2017" name="Nature">
        <title>The sunflower genome provides insights into oil metabolism, flowering and Asterid evolution.</title>
        <authorList>
            <person name="Badouin H."/>
            <person name="Gouzy J."/>
            <person name="Grassa C.J."/>
            <person name="Murat F."/>
            <person name="Staton S.E."/>
            <person name="Cottret L."/>
            <person name="Lelandais-Briere C."/>
            <person name="Owens G.L."/>
            <person name="Carrere S."/>
            <person name="Mayjonade B."/>
            <person name="Legrand L."/>
            <person name="Gill N."/>
            <person name="Kane N.C."/>
            <person name="Bowers J.E."/>
            <person name="Hubner S."/>
            <person name="Bellec A."/>
            <person name="Berard A."/>
            <person name="Berges H."/>
            <person name="Blanchet N."/>
            <person name="Boniface M.C."/>
            <person name="Brunel D."/>
            <person name="Catrice O."/>
            <person name="Chaidir N."/>
            <person name="Claudel C."/>
            <person name="Donnadieu C."/>
            <person name="Faraut T."/>
            <person name="Fievet G."/>
            <person name="Helmstetter N."/>
            <person name="King M."/>
            <person name="Knapp S.J."/>
            <person name="Lai Z."/>
            <person name="Le Paslier M.C."/>
            <person name="Lippi Y."/>
            <person name="Lorenzon L."/>
            <person name="Mandel J.R."/>
            <person name="Marage G."/>
            <person name="Marchand G."/>
            <person name="Marquand E."/>
            <person name="Bret-Mestries E."/>
            <person name="Morien E."/>
            <person name="Nambeesan S."/>
            <person name="Nguyen T."/>
            <person name="Pegot-Espagnet P."/>
            <person name="Pouilly N."/>
            <person name="Raftis F."/>
            <person name="Sallet E."/>
            <person name="Schiex T."/>
            <person name="Thomas J."/>
            <person name="Vandecasteele C."/>
            <person name="Vares D."/>
            <person name="Vear F."/>
            <person name="Vautrin S."/>
            <person name="Crespi M."/>
            <person name="Mangin B."/>
            <person name="Burke J.M."/>
            <person name="Salse J."/>
            <person name="Munos S."/>
            <person name="Vincourt P."/>
            <person name="Rieseberg L.H."/>
            <person name="Langlade N.B."/>
        </authorList>
    </citation>
    <scope>NUCLEOTIDE SEQUENCE [LARGE SCALE GENOMIC DNA]</scope>
    <source>
        <strain evidence="4">cv. SF193</strain>
    </source>
</reference>